<dbReference type="PROSITE" id="PS51320">
    <property type="entry name" value="TIFY"/>
    <property type="match status" value="1"/>
</dbReference>
<sequence length="190" mass="20883">MSIVELDFFAMENQSTASNSTLFSRQRSLKGSFKRSLKDIQSDISKINPAILKSLIVSGSADHRSAFTIPIAISRNFPNRSPNGDQNPSTALPVYSASTSRLSPDSEMASDKYPLTIFYNETVAVFHVSRDEARSILRFAEKGSSTSNGKGEAEKGKSMAEIPSNQHKQLVDVDPQDEDLPLARKRKVTS</sequence>
<proteinExistence type="predicted"/>
<evidence type="ECO:0000259" key="2">
    <source>
        <dbReference type="PROSITE" id="PS51320"/>
    </source>
</evidence>
<organism evidence="3 4">
    <name type="scientific">Citrullus colocynthis</name>
    <name type="common">colocynth</name>
    <dbReference type="NCBI Taxonomy" id="252529"/>
    <lineage>
        <taxon>Eukaryota</taxon>
        <taxon>Viridiplantae</taxon>
        <taxon>Streptophyta</taxon>
        <taxon>Embryophyta</taxon>
        <taxon>Tracheophyta</taxon>
        <taxon>Spermatophyta</taxon>
        <taxon>Magnoliopsida</taxon>
        <taxon>eudicotyledons</taxon>
        <taxon>Gunneridae</taxon>
        <taxon>Pentapetalae</taxon>
        <taxon>rosids</taxon>
        <taxon>fabids</taxon>
        <taxon>Cucurbitales</taxon>
        <taxon>Cucurbitaceae</taxon>
        <taxon>Benincaseae</taxon>
        <taxon>Citrullus</taxon>
    </lineage>
</organism>
<accession>A0ABP0Z0M5</accession>
<evidence type="ECO:0000256" key="1">
    <source>
        <dbReference type="SAM" id="MobiDB-lite"/>
    </source>
</evidence>
<dbReference type="EMBL" id="OZ021740">
    <property type="protein sequence ID" value="CAK9324500.1"/>
    <property type="molecule type" value="Genomic_DNA"/>
</dbReference>
<dbReference type="SMART" id="SM00979">
    <property type="entry name" value="TIFY"/>
    <property type="match status" value="1"/>
</dbReference>
<keyword evidence="4" id="KW-1185">Reference proteome</keyword>
<name>A0ABP0Z0M5_9ROSI</name>
<feature type="region of interest" description="Disordered" evidence="1">
    <location>
        <begin position="142"/>
        <end position="190"/>
    </location>
</feature>
<evidence type="ECO:0000313" key="3">
    <source>
        <dbReference type="EMBL" id="CAK9324500.1"/>
    </source>
</evidence>
<dbReference type="Proteomes" id="UP001642487">
    <property type="component" value="Chromosome 6"/>
</dbReference>
<gene>
    <name evidence="3" type="ORF">CITCOLO1_LOCUS16737</name>
</gene>
<protein>
    <recommendedName>
        <fullName evidence="2">Tify domain-containing protein</fullName>
    </recommendedName>
</protein>
<feature type="domain" description="Tify" evidence="2">
    <location>
        <begin position="108"/>
        <end position="142"/>
    </location>
</feature>
<evidence type="ECO:0000313" key="4">
    <source>
        <dbReference type="Proteomes" id="UP001642487"/>
    </source>
</evidence>
<reference evidence="3 4" key="1">
    <citation type="submission" date="2024-03" db="EMBL/GenBank/DDBJ databases">
        <authorList>
            <person name="Gkanogiannis A."/>
            <person name="Becerra Lopez-Lavalle L."/>
        </authorList>
    </citation>
    <scope>NUCLEOTIDE SEQUENCE [LARGE SCALE GENOMIC DNA]</scope>
</reference>
<dbReference type="InterPro" id="IPR010399">
    <property type="entry name" value="Tify_dom"/>
</dbReference>